<dbReference type="OrthoDB" id="104711at2"/>
<dbReference type="GO" id="GO:0016717">
    <property type="term" value="F:oxidoreductase activity, acting on paired donors, with oxidation of a pair of donors resulting in the reduction of molecular oxygen to two molecules of water"/>
    <property type="evidence" value="ECO:0007669"/>
    <property type="project" value="TreeGrafter"/>
</dbReference>
<comment type="caution">
    <text evidence="4">The sequence shown here is derived from an EMBL/GenBank/DDBJ whole genome shotgun (WGS) entry which is preliminary data.</text>
</comment>
<evidence type="ECO:0000259" key="3">
    <source>
        <dbReference type="Pfam" id="PF00487"/>
    </source>
</evidence>
<dbReference type="GO" id="GO:0016020">
    <property type="term" value="C:membrane"/>
    <property type="evidence" value="ECO:0007669"/>
    <property type="project" value="TreeGrafter"/>
</dbReference>
<accession>A0A554S907</accession>
<feature type="compositionally biased region" description="Basic and acidic residues" evidence="1">
    <location>
        <begin position="433"/>
        <end position="443"/>
    </location>
</feature>
<keyword evidence="5" id="KW-1185">Reference proteome</keyword>
<feature type="transmembrane region" description="Helical" evidence="2">
    <location>
        <begin position="99"/>
        <end position="125"/>
    </location>
</feature>
<evidence type="ECO:0000256" key="2">
    <source>
        <dbReference type="SAM" id="Phobius"/>
    </source>
</evidence>
<reference evidence="4 5" key="1">
    <citation type="submission" date="2019-07" db="EMBL/GenBank/DDBJ databases">
        <authorList>
            <person name="Zhao L.H."/>
        </authorList>
    </citation>
    <scope>NUCLEOTIDE SEQUENCE [LARGE SCALE GENOMIC DNA]</scope>
    <source>
        <strain evidence="4 5">Co35</strain>
    </source>
</reference>
<dbReference type="GO" id="GO:0006629">
    <property type="term" value="P:lipid metabolic process"/>
    <property type="evidence" value="ECO:0007669"/>
    <property type="project" value="InterPro"/>
</dbReference>
<keyword evidence="2" id="KW-0812">Transmembrane</keyword>
<dbReference type="AlphaFoldDB" id="A0A554S907"/>
<gene>
    <name evidence="4" type="ORF">FNM00_10705</name>
</gene>
<evidence type="ECO:0000256" key="1">
    <source>
        <dbReference type="SAM" id="MobiDB-lite"/>
    </source>
</evidence>
<dbReference type="RefSeq" id="WP_143913463.1">
    <property type="nucleotide sequence ID" value="NZ_VLNT01000007.1"/>
</dbReference>
<dbReference type="PANTHER" id="PTHR19353:SF84">
    <property type="entry name" value="ACYL-COA DELTA-9-DESATURASE, DESB"/>
    <property type="match status" value="1"/>
</dbReference>
<keyword evidence="2" id="KW-1133">Transmembrane helix</keyword>
<dbReference type="InterPro" id="IPR005804">
    <property type="entry name" value="FA_desaturase_dom"/>
</dbReference>
<feature type="region of interest" description="Disordered" evidence="1">
    <location>
        <begin position="404"/>
        <end position="443"/>
    </location>
</feature>
<protein>
    <submittedName>
        <fullName evidence="4">Acyl-CoA desaturase</fullName>
    </submittedName>
</protein>
<evidence type="ECO:0000313" key="4">
    <source>
        <dbReference type="EMBL" id="TSD62831.1"/>
    </source>
</evidence>
<feature type="region of interest" description="Disordered" evidence="1">
    <location>
        <begin position="1"/>
        <end position="35"/>
    </location>
</feature>
<dbReference type="CDD" id="cd03506">
    <property type="entry name" value="Delta6-FADS-like"/>
    <property type="match status" value="1"/>
</dbReference>
<proteinExistence type="predicted"/>
<dbReference type="InterPro" id="IPR012171">
    <property type="entry name" value="Fatty_acid_desaturase"/>
</dbReference>
<dbReference type="Proteomes" id="UP000316988">
    <property type="component" value="Unassembled WGS sequence"/>
</dbReference>
<sequence length="443" mass="51116">MKLLRRRTKPAPIEPLSASDHNRAPVPLVAEDDPTRPSTIGLDYMSYEQLEEFGRELDEVRQRVLDDLGQTDADYIRRVIKVQRSFEVLGRITLFSFPLLLPVATFAWVGMLVAGIVLLGLAKIIENMEIGHNVMHGQYDWMNDPLVDGKRYEWDNVAPASEWKHGHNYIHHTYTNIHGMDRDIGYNMFRIDSDQPWYPSHRFNLPLAFILMLVFEWGVMYHGVELDEYLSGRLSKKEFQARKKRAYAKIRRQVFKDYALFPLLSLPLAFVTAWWVPLAVLGANVVANIIRNIWTFLVIFCGHFPAEVETFQEEDAKNETRGQWYLRQILGSANISGTPLFHVLTGNLSHQIEHHLFPDIPARRYREVSVDVKHLVDKYGLRYNSGRLSRQIGSVARQLHKLSHKPDDPYKVGNSPESKALRRAKRAAAAARAEQDDREHLTV</sequence>
<feature type="transmembrane region" description="Helical" evidence="2">
    <location>
        <begin position="258"/>
        <end position="276"/>
    </location>
</feature>
<keyword evidence="2" id="KW-0472">Membrane</keyword>
<dbReference type="PANTHER" id="PTHR19353">
    <property type="entry name" value="FATTY ACID DESATURASE 2"/>
    <property type="match status" value="1"/>
</dbReference>
<evidence type="ECO:0000313" key="5">
    <source>
        <dbReference type="Proteomes" id="UP000316988"/>
    </source>
</evidence>
<organism evidence="4 5">
    <name type="scientific">Aeromicrobium piscarium</name>
    <dbReference type="NCBI Taxonomy" id="2590901"/>
    <lineage>
        <taxon>Bacteria</taxon>
        <taxon>Bacillati</taxon>
        <taxon>Actinomycetota</taxon>
        <taxon>Actinomycetes</taxon>
        <taxon>Propionibacteriales</taxon>
        <taxon>Nocardioidaceae</taxon>
        <taxon>Aeromicrobium</taxon>
    </lineage>
</organism>
<name>A0A554S907_9ACTN</name>
<dbReference type="Pfam" id="PF00487">
    <property type="entry name" value="FA_desaturase"/>
    <property type="match status" value="1"/>
</dbReference>
<dbReference type="EMBL" id="VLNT01000007">
    <property type="protein sequence ID" value="TSD62831.1"/>
    <property type="molecule type" value="Genomic_DNA"/>
</dbReference>
<feature type="domain" description="Fatty acid desaturase" evidence="3">
    <location>
        <begin position="108"/>
        <end position="385"/>
    </location>
</feature>